<evidence type="ECO:0000256" key="1">
    <source>
        <dbReference type="ARBA" id="ARBA00010751"/>
    </source>
</evidence>
<keyword evidence="3" id="KW-1185">Reference proteome</keyword>
<protein>
    <submittedName>
        <fullName evidence="2">Heavy metal-binding protein</fullName>
    </submittedName>
</protein>
<comment type="similarity">
    <text evidence="1">Belongs to the UPF0145 family.</text>
</comment>
<reference evidence="3" key="1">
    <citation type="journal article" date="2019" name="Int. J. Syst. Evol. Microbiol.">
        <title>The Global Catalogue of Microorganisms (GCM) 10K type strain sequencing project: providing services to taxonomists for standard genome sequencing and annotation.</title>
        <authorList>
            <consortium name="The Broad Institute Genomics Platform"/>
            <consortium name="The Broad Institute Genome Sequencing Center for Infectious Disease"/>
            <person name="Wu L."/>
            <person name="Ma J."/>
        </authorList>
    </citation>
    <scope>NUCLEOTIDE SEQUENCE [LARGE SCALE GENOMIC DNA]</scope>
    <source>
        <strain evidence="3">JCM 18200</strain>
    </source>
</reference>
<dbReference type="PANTHER" id="PTHR34068:SF1">
    <property type="entry name" value="UPF0145 PROTEIN YBJQ"/>
    <property type="match status" value="1"/>
</dbReference>
<evidence type="ECO:0000313" key="2">
    <source>
        <dbReference type="EMBL" id="GAA4789798.1"/>
    </source>
</evidence>
<dbReference type="InterPro" id="IPR035439">
    <property type="entry name" value="UPF0145_dom_sf"/>
</dbReference>
<comment type="caution">
    <text evidence="2">The sequence shown here is derived from an EMBL/GenBank/DDBJ whole genome shotgun (WGS) entry which is preliminary data.</text>
</comment>
<dbReference type="EMBL" id="BAABIQ010000021">
    <property type="protein sequence ID" value="GAA4789798.1"/>
    <property type="molecule type" value="Genomic_DNA"/>
</dbReference>
<accession>A0ABP9B2P5</accession>
<proteinExistence type="inferred from homology"/>
<dbReference type="PANTHER" id="PTHR34068">
    <property type="entry name" value="UPF0145 PROTEIN YBJQ"/>
    <property type="match status" value="1"/>
</dbReference>
<gene>
    <name evidence="2" type="ORF">GCM10023231_17200</name>
</gene>
<name>A0ABP9B2P5_9SPHI</name>
<evidence type="ECO:0000313" key="3">
    <source>
        <dbReference type="Proteomes" id="UP001501411"/>
    </source>
</evidence>
<dbReference type="InterPro" id="IPR002765">
    <property type="entry name" value="UPF0145_YbjQ-like"/>
</dbReference>
<dbReference type="RefSeq" id="WP_345231360.1">
    <property type="nucleotide sequence ID" value="NZ_BAABIQ010000021.1"/>
</dbReference>
<dbReference type="Pfam" id="PF01906">
    <property type="entry name" value="YbjQ_1"/>
    <property type="match status" value="1"/>
</dbReference>
<organism evidence="2 3">
    <name type="scientific">Olivibacter ginsenosidimutans</name>
    <dbReference type="NCBI Taxonomy" id="1176537"/>
    <lineage>
        <taxon>Bacteria</taxon>
        <taxon>Pseudomonadati</taxon>
        <taxon>Bacteroidota</taxon>
        <taxon>Sphingobacteriia</taxon>
        <taxon>Sphingobacteriales</taxon>
        <taxon>Sphingobacteriaceae</taxon>
        <taxon>Olivibacter</taxon>
    </lineage>
</organism>
<sequence length="104" mass="11723">MNSIITTTTDSLDGWIINEYHKPITANVVVGSNIFSDIAAGWTDFFGGRSNTYERKLQDIYKQAIEMPPECGKHLGADCVERSRIDVDEIRSKRIHVYFIIAAS</sequence>
<dbReference type="Gene3D" id="3.30.110.70">
    <property type="entry name" value="Hypothetical protein apc22750. Chain B"/>
    <property type="match status" value="1"/>
</dbReference>
<dbReference type="Proteomes" id="UP001501411">
    <property type="component" value="Unassembled WGS sequence"/>
</dbReference>
<dbReference type="SUPFAM" id="SSF117782">
    <property type="entry name" value="YbjQ-like"/>
    <property type="match status" value="1"/>
</dbReference>